<dbReference type="EMBL" id="JACCFP010000001">
    <property type="protein sequence ID" value="NYI99586.1"/>
    <property type="molecule type" value="Genomic_DNA"/>
</dbReference>
<organism evidence="2 3">
    <name type="scientific">Nocardioides thalensis</name>
    <dbReference type="NCBI Taxonomy" id="1914755"/>
    <lineage>
        <taxon>Bacteria</taxon>
        <taxon>Bacillati</taxon>
        <taxon>Actinomycetota</taxon>
        <taxon>Actinomycetes</taxon>
        <taxon>Propionibacteriales</taxon>
        <taxon>Nocardioidaceae</taxon>
        <taxon>Nocardioides</taxon>
    </lineage>
</organism>
<sequence length="155" mass="16505">MSGAGTTDRPPSATASITTNSSTETTRVRTKSPSREGWALYPEMFSLVIEPRMLFCPENQECQDLGCPIAAMTGSAWQAGTASRLVGRSCGATRGTEIAIRRQAGPQPVVAWRRSSDSNHVVGGEVPRDCAGIHAGLRRPLVTHRCRRAGRGAVG</sequence>
<evidence type="ECO:0000256" key="1">
    <source>
        <dbReference type="SAM" id="MobiDB-lite"/>
    </source>
</evidence>
<dbReference type="Proteomes" id="UP000530424">
    <property type="component" value="Unassembled WGS sequence"/>
</dbReference>
<feature type="region of interest" description="Disordered" evidence="1">
    <location>
        <begin position="1"/>
        <end position="34"/>
    </location>
</feature>
<evidence type="ECO:0000313" key="3">
    <source>
        <dbReference type="Proteomes" id="UP000530424"/>
    </source>
</evidence>
<feature type="compositionally biased region" description="Low complexity" evidence="1">
    <location>
        <begin position="12"/>
        <end position="25"/>
    </location>
</feature>
<dbReference type="AlphaFoldDB" id="A0A853BXL9"/>
<reference evidence="2 3" key="1">
    <citation type="submission" date="2020-07" db="EMBL/GenBank/DDBJ databases">
        <title>Sequencing the genomes of 1000 actinobacteria strains.</title>
        <authorList>
            <person name="Klenk H.-P."/>
        </authorList>
    </citation>
    <scope>NUCLEOTIDE SEQUENCE [LARGE SCALE GENOMIC DNA]</scope>
    <source>
        <strain evidence="2 3">DSM 103833</strain>
    </source>
</reference>
<proteinExistence type="predicted"/>
<gene>
    <name evidence="2" type="ORF">HNR19_000285</name>
</gene>
<evidence type="ECO:0000313" key="2">
    <source>
        <dbReference type="EMBL" id="NYI99586.1"/>
    </source>
</evidence>
<accession>A0A853BXL9</accession>
<keyword evidence="3" id="KW-1185">Reference proteome</keyword>
<name>A0A853BXL9_9ACTN</name>
<protein>
    <submittedName>
        <fullName evidence="2">Uncharacterized protein</fullName>
    </submittedName>
</protein>
<comment type="caution">
    <text evidence="2">The sequence shown here is derived from an EMBL/GenBank/DDBJ whole genome shotgun (WGS) entry which is preliminary data.</text>
</comment>